<evidence type="ECO:0000259" key="1">
    <source>
        <dbReference type="Pfam" id="PF25597"/>
    </source>
</evidence>
<name>A0AAW2M0V8_9LAMI</name>
<reference evidence="2" key="1">
    <citation type="submission" date="2020-06" db="EMBL/GenBank/DDBJ databases">
        <authorList>
            <person name="Li T."/>
            <person name="Hu X."/>
            <person name="Zhang T."/>
            <person name="Song X."/>
            <person name="Zhang H."/>
            <person name="Dai N."/>
            <person name="Sheng W."/>
            <person name="Hou X."/>
            <person name="Wei L."/>
        </authorList>
    </citation>
    <scope>NUCLEOTIDE SEQUENCE</scope>
    <source>
        <strain evidence="2">KEN8</strain>
        <tissue evidence="2">Leaf</tissue>
    </source>
</reference>
<proteinExistence type="predicted"/>
<dbReference type="Pfam" id="PF25597">
    <property type="entry name" value="SH3_retrovirus"/>
    <property type="match status" value="1"/>
</dbReference>
<organism evidence="2">
    <name type="scientific">Sesamum calycinum</name>
    <dbReference type="NCBI Taxonomy" id="2727403"/>
    <lineage>
        <taxon>Eukaryota</taxon>
        <taxon>Viridiplantae</taxon>
        <taxon>Streptophyta</taxon>
        <taxon>Embryophyta</taxon>
        <taxon>Tracheophyta</taxon>
        <taxon>Spermatophyta</taxon>
        <taxon>Magnoliopsida</taxon>
        <taxon>eudicotyledons</taxon>
        <taxon>Gunneridae</taxon>
        <taxon>Pentapetalae</taxon>
        <taxon>asterids</taxon>
        <taxon>lamiids</taxon>
        <taxon>Lamiales</taxon>
        <taxon>Pedaliaceae</taxon>
        <taxon>Sesamum</taxon>
    </lineage>
</organism>
<feature type="domain" description="Retroviral polymerase SH3-like" evidence="1">
    <location>
        <begin position="68"/>
        <end position="116"/>
    </location>
</feature>
<sequence>MVRSMMSFTELPQSFWGYALETAAKLLNMAPSKKVPQTPYEIWHGKPASYKYLIVWGSPANVKTLVGDKLDSSYSLCRFVGYSEETAGYHFYDPSEQKIFISRNAVFLEKGFPVDSRRDEVLLEESSEAPQQNDATSFEPSVPTMFQSSIDQPDNLDHLRGDEIRNGLDGFKSVWTLVDLSIGVKPVGCKWVYKRKLGADGEVTTFKARLVAK</sequence>
<dbReference type="InterPro" id="IPR057670">
    <property type="entry name" value="SH3_retrovirus"/>
</dbReference>
<reference evidence="2" key="2">
    <citation type="journal article" date="2024" name="Plant">
        <title>Genomic evolution and insights into agronomic trait innovations of Sesamum species.</title>
        <authorList>
            <person name="Miao H."/>
            <person name="Wang L."/>
            <person name="Qu L."/>
            <person name="Liu H."/>
            <person name="Sun Y."/>
            <person name="Le M."/>
            <person name="Wang Q."/>
            <person name="Wei S."/>
            <person name="Zheng Y."/>
            <person name="Lin W."/>
            <person name="Duan Y."/>
            <person name="Cao H."/>
            <person name="Xiong S."/>
            <person name="Wang X."/>
            <person name="Wei L."/>
            <person name="Li C."/>
            <person name="Ma Q."/>
            <person name="Ju M."/>
            <person name="Zhao R."/>
            <person name="Li G."/>
            <person name="Mu C."/>
            <person name="Tian Q."/>
            <person name="Mei H."/>
            <person name="Zhang T."/>
            <person name="Gao T."/>
            <person name="Zhang H."/>
        </authorList>
    </citation>
    <scope>NUCLEOTIDE SEQUENCE</scope>
    <source>
        <strain evidence="2">KEN8</strain>
    </source>
</reference>
<dbReference type="AlphaFoldDB" id="A0AAW2M0V8"/>
<dbReference type="InterPro" id="IPR039537">
    <property type="entry name" value="Retrotran_Ty1/copia-like"/>
</dbReference>
<comment type="caution">
    <text evidence="2">The sequence shown here is derived from an EMBL/GenBank/DDBJ whole genome shotgun (WGS) entry which is preliminary data.</text>
</comment>
<dbReference type="PANTHER" id="PTHR42648:SF27">
    <property type="entry name" value="RNA-DIRECTED DNA POLYMERASE"/>
    <property type="match status" value="1"/>
</dbReference>
<protein>
    <recommendedName>
        <fullName evidence="1">Retroviral polymerase SH3-like domain-containing protein</fullName>
    </recommendedName>
</protein>
<gene>
    <name evidence="2" type="ORF">Scaly_2432300</name>
</gene>
<dbReference type="EMBL" id="JACGWM010000015">
    <property type="protein sequence ID" value="KAL0324652.1"/>
    <property type="molecule type" value="Genomic_DNA"/>
</dbReference>
<evidence type="ECO:0000313" key="2">
    <source>
        <dbReference type="EMBL" id="KAL0324652.1"/>
    </source>
</evidence>
<accession>A0AAW2M0V8</accession>
<dbReference type="PANTHER" id="PTHR42648">
    <property type="entry name" value="TRANSPOSASE, PUTATIVE-RELATED"/>
    <property type="match status" value="1"/>
</dbReference>